<dbReference type="Proteomes" id="UP001500866">
    <property type="component" value="Unassembled WGS sequence"/>
</dbReference>
<name>A0ABP3RC47_9BACI</name>
<evidence type="ECO:0000313" key="1">
    <source>
        <dbReference type="EMBL" id="GAA0606213.1"/>
    </source>
</evidence>
<evidence type="ECO:0000313" key="2">
    <source>
        <dbReference type="Proteomes" id="UP001500866"/>
    </source>
</evidence>
<dbReference type="SUPFAM" id="SSF55920">
    <property type="entry name" value="Creatinase/aminopeptidase"/>
    <property type="match status" value="1"/>
</dbReference>
<keyword evidence="2" id="KW-1185">Reference proteome</keyword>
<comment type="caution">
    <text evidence="1">The sequence shown here is derived from an EMBL/GenBank/DDBJ whole genome shotgun (WGS) entry which is preliminary data.</text>
</comment>
<protein>
    <submittedName>
        <fullName evidence="1">Uncharacterized protein</fullName>
    </submittedName>
</protein>
<dbReference type="Gene3D" id="3.90.230.10">
    <property type="entry name" value="Creatinase/methionine aminopeptidase superfamily"/>
    <property type="match status" value="1"/>
</dbReference>
<dbReference type="InterPro" id="IPR036005">
    <property type="entry name" value="Creatinase/aminopeptidase-like"/>
</dbReference>
<organism evidence="1 2">
    <name type="scientific">Virgibacillus siamensis</name>
    <dbReference type="NCBI Taxonomy" id="480071"/>
    <lineage>
        <taxon>Bacteria</taxon>
        <taxon>Bacillati</taxon>
        <taxon>Bacillota</taxon>
        <taxon>Bacilli</taxon>
        <taxon>Bacillales</taxon>
        <taxon>Bacillaceae</taxon>
        <taxon>Virgibacillus</taxon>
    </lineage>
</organism>
<gene>
    <name evidence="1" type="ORF">GCM10009001_24290</name>
</gene>
<accession>A0ABP3RC47</accession>
<reference evidence="2" key="1">
    <citation type="journal article" date="2019" name="Int. J. Syst. Evol. Microbiol.">
        <title>The Global Catalogue of Microorganisms (GCM) 10K type strain sequencing project: providing services to taxonomists for standard genome sequencing and annotation.</title>
        <authorList>
            <consortium name="The Broad Institute Genomics Platform"/>
            <consortium name="The Broad Institute Genome Sequencing Center for Infectious Disease"/>
            <person name="Wu L."/>
            <person name="Ma J."/>
        </authorList>
    </citation>
    <scope>NUCLEOTIDE SEQUENCE [LARGE SCALE GENOMIC DNA]</scope>
    <source>
        <strain evidence="2">JCM 15395</strain>
    </source>
</reference>
<dbReference type="EMBL" id="BAAADS010000017">
    <property type="protein sequence ID" value="GAA0606213.1"/>
    <property type="molecule type" value="Genomic_DNA"/>
</dbReference>
<sequence length="64" mass="6926">MKICCIENQVIIAETGTGNGICLEVHEKSLFLVMHEKELKVGITVTGGPSIYLPNVGGARVEER</sequence>
<proteinExistence type="predicted"/>